<organism evidence="10 11">
    <name type="scientific">Chitinophaga pinensis</name>
    <dbReference type="NCBI Taxonomy" id="79329"/>
    <lineage>
        <taxon>Bacteria</taxon>
        <taxon>Pseudomonadati</taxon>
        <taxon>Bacteroidota</taxon>
        <taxon>Chitinophagia</taxon>
        <taxon>Chitinophagales</taxon>
        <taxon>Chitinophagaceae</taxon>
        <taxon>Chitinophaga</taxon>
    </lineage>
</organism>
<keyword evidence="11" id="KW-1185">Reference proteome</keyword>
<evidence type="ECO:0000256" key="3">
    <source>
        <dbReference type="ARBA" id="ARBA00022692"/>
    </source>
</evidence>
<keyword evidence="6 7" id="KW-0472">Membrane</keyword>
<feature type="transmembrane region" description="Helical" evidence="7">
    <location>
        <begin position="110"/>
        <end position="132"/>
    </location>
</feature>
<feature type="domain" description="DUF6576" evidence="9">
    <location>
        <begin position="258"/>
        <end position="291"/>
    </location>
</feature>
<evidence type="ECO:0000259" key="9">
    <source>
        <dbReference type="Pfam" id="PF20216"/>
    </source>
</evidence>
<keyword evidence="3 7" id="KW-0812">Transmembrane</keyword>
<dbReference type="Pfam" id="PF20216">
    <property type="entry name" value="DUF6576"/>
    <property type="match status" value="1"/>
</dbReference>
<evidence type="ECO:0000259" key="8">
    <source>
        <dbReference type="Pfam" id="PF01694"/>
    </source>
</evidence>
<reference evidence="10 11" key="1">
    <citation type="submission" date="2019-08" db="EMBL/GenBank/DDBJ databases">
        <title>Whole genome sequencing of chitin degrading bacteria Chitinophaga pinensis YS16.</title>
        <authorList>
            <person name="Singh R.P."/>
            <person name="Manchanda G."/>
            <person name="Maurya I.K."/>
            <person name="Joshi N.K."/>
            <person name="Srivastava A.K."/>
        </authorList>
    </citation>
    <scope>NUCLEOTIDE SEQUENCE [LARGE SCALE GENOMIC DNA]</scope>
    <source>
        <strain evidence="10 11">YS-16</strain>
    </source>
</reference>
<dbReference type="OrthoDB" id="680602at2"/>
<dbReference type="SUPFAM" id="SSF144091">
    <property type="entry name" value="Rhomboid-like"/>
    <property type="match status" value="1"/>
</dbReference>
<sequence>MNGTSFSADIRYWLRQGNTINLLLFWNVIVFLVVGIVYLIGKIAPSTGFISLFIADNLSIHSNVFAFLRKPWGLITYMFTHFEFLHILFNMLNLYWFGNIFRSFLGNQRVLPLYLLGGIAGGVAYLLVYNLIFGGANVPMIGASASVMAILIACATKLPNYEIGLLLIGTIRLKWLAIIVIILDLVSLTQGNIGGITAHMGGALFGFIYIQFLNNGTDLGQPLIWLFNRPARTATARRRSFKPKKSPLKLVKPGMEENKQLRLDQLLDKINDNGIESLSPEERAWLKKMSQE</sequence>
<dbReference type="EMBL" id="VOHS01000004">
    <property type="protein sequence ID" value="TWW01375.1"/>
    <property type="molecule type" value="Genomic_DNA"/>
</dbReference>
<evidence type="ECO:0000256" key="5">
    <source>
        <dbReference type="ARBA" id="ARBA00022989"/>
    </source>
</evidence>
<feature type="transmembrane region" description="Helical" evidence="7">
    <location>
        <begin position="74"/>
        <end position="98"/>
    </location>
</feature>
<dbReference type="InterPro" id="IPR050925">
    <property type="entry name" value="Rhomboid_protease_S54"/>
</dbReference>
<dbReference type="InterPro" id="IPR035952">
    <property type="entry name" value="Rhomboid-like_sf"/>
</dbReference>
<comment type="similarity">
    <text evidence="2">Belongs to the peptidase S54 family.</text>
</comment>
<evidence type="ECO:0000256" key="2">
    <source>
        <dbReference type="ARBA" id="ARBA00009045"/>
    </source>
</evidence>
<evidence type="ECO:0000313" key="10">
    <source>
        <dbReference type="EMBL" id="TWW01375.1"/>
    </source>
</evidence>
<dbReference type="GO" id="GO:0006508">
    <property type="term" value="P:proteolysis"/>
    <property type="evidence" value="ECO:0007669"/>
    <property type="project" value="UniProtKB-KW"/>
</dbReference>
<evidence type="ECO:0000256" key="4">
    <source>
        <dbReference type="ARBA" id="ARBA00022801"/>
    </source>
</evidence>
<name>A0A5C6LVF5_9BACT</name>
<keyword evidence="5 7" id="KW-1133">Transmembrane helix</keyword>
<dbReference type="GO" id="GO:0004252">
    <property type="term" value="F:serine-type endopeptidase activity"/>
    <property type="evidence" value="ECO:0007669"/>
    <property type="project" value="InterPro"/>
</dbReference>
<comment type="caution">
    <text evidence="10">The sequence shown here is derived from an EMBL/GenBank/DDBJ whole genome shotgun (WGS) entry which is preliminary data.</text>
</comment>
<dbReference type="InterPro" id="IPR046483">
    <property type="entry name" value="DUF6576"/>
</dbReference>
<evidence type="ECO:0000313" key="11">
    <source>
        <dbReference type="Proteomes" id="UP000318815"/>
    </source>
</evidence>
<dbReference type="AlphaFoldDB" id="A0A5C6LVF5"/>
<dbReference type="Gene3D" id="1.20.1540.10">
    <property type="entry name" value="Rhomboid-like"/>
    <property type="match status" value="1"/>
</dbReference>
<feature type="domain" description="Peptidase S54 rhomboid" evidence="8">
    <location>
        <begin position="70"/>
        <end position="211"/>
    </location>
</feature>
<proteinExistence type="inferred from homology"/>
<accession>A0A5C6LVF5</accession>
<dbReference type="Proteomes" id="UP000318815">
    <property type="component" value="Unassembled WGS sequence"/>
</dbReference>
<dbReference type="Pfam" id="PF01694">
    <property type="entry name" value="Rhomboid"/>
    <property type="match status" value="1"/>
</dbReference>
<dbReference type="GO" id="GO:0016020">
    <property type="term" value="C:membrane"/>
    <property type="evidence" value="ECO:0007669"/>
    <property type="project" value="UniProtKB-SubCell"/>
</dbReference>
<dbReference type="PANTHER" id="PTHR43731:SF14">
    <property type="entry name" value="PRESENILIN-ASSOCIATED RHOMBOID-LIKE PROTEIN, MITOCHONDRIAL"/>
    <property type="match status" value="1"/>
</dbReference>
<comment type="subcellular location">
    <subcellularLocation>
        <location evidence="1">Membrane</location>
        <topology evidence="1">Multi-pass membrane protein</topology>
    </subcellularLocation>
</comment>
<dbReference type="InterPro" id="IPR022764">
    <property type="entry name" value="Peptidase_S54_rhomboid_dom"/>
</dbReference>
<evidence type="ECO:0000256" key="1">
    <source>
        <dbReference type="ARBA" id="ARBA00004141"/>
    </source>
</evidence>
<feature type="transmembrane region" description="Helical" evidence="7">
    <location>
        <begin position="20"/>
        <end position="41"/>
    </location>
</feature>
<evidence type="ECO:0000256" key="6">
    <source>
        <dbReference type="ARBA" id="ARBA00023136"/>
    </source>
</evidence>
<gene>
    <name evidence="10" type="ORF">FEF09_05065</name>
</gene>
<protein>
    <submittedName>
        <fullName evidence="10">Rhomboid family intramembrane serine protease</fullName>
    </submittedName>
</protein>
<keyword evidence="4" id="KW-0378">Hydrolase</keyword>
<feature type="transmembrane region" description="Helical" evidence="7">
    <location>
        <begin position="163"/>
        <end position="187"/>
    </location>
</feature>
<evidence type="ECO:0000256" key="7">
    <source>
        <dbReference type="SAM" id="Phobius"/>
    </source>
</evidence>
<dbReference type="PANTHER" id="PTHR43731">
    <property type="entry name" value="RHOMBOID PROTEASE"/>
    <property type="match status" value="1"/>
</dbReference>
<keyword evidence="10" id="KW-0645">Protease</keyword>